<organism evidence="6 7">
    <name type="scientific">Candidatus Manganitrophus noduliformans</name>
    <dbReference type="NCBI Taxonomy" id="2606439"/>
    <lineage>
        <taxon>Bacteria</taxon>
        <taxon>Pseudomonadati</taxon>
        <taxon>Nitrospirota</taxon>
        <taxon>Nitrospiria</taxon>
        <taxon>Candidatus Troglogloeales</taxon>
        <taxon>Candidatus Manganitrophaceae</taxon>
        <taxon>Candidatus Manganitrophus</taxon>
    </lineage>
</organism>
<keyword evidence="7" id="KW-1185">Reference proteome</keyword>
<accession>A0A7X6DNE9</accession>
<protein>
    <recommendedName>
        <fullName evidence="4">S-methyl-5'-thioadenosine phosphorylase</fullName>
        <ecNumber evidence="4">2.4.2.28</ecNumber>
    </recommendedName>
    <alternativeName>
        <fullName evidence="4">5'-methylthioadenosine phosphorylase</fullName>
        <shortName evidence="4">MTA phosphorylase</shortName>
        <shortName evidence="4">MTAP</shortName>
    </alternativeName>
</protein>
<dbReference type="EC" id="2.4.2.28" evidence="4"/>
<dbReference type="InterPro" id="IPR010044">
    <property type="entry name" value="MTAP"/>
</dbReference>
<evidence type="ECO:0000259" key="5">
    <source>
        <dbReference type="Pfam" id="PF01048"/>
    </source>
</evidence>
<evidence type="ECO:0000313" key="7">
    <source>
        <dbReference type="Proteomes" id="UP000534783"/>
    </source>
</evidence>
<reference evidence="6 7" key="1">
    <citation type="journal article" date="2020" name="Nature">
        <title>Bacterial chemolithoautotrophy via manganese oxidation.</title>
        <authorList>
            <person name="Yu H."/>
            <person name="Leadbetter J.R."/>
        </authorList>
    </citation>
    <scope>NUCLEOTIDE SEQUENCE [LARGE SCALE GENOMIC DNA]</scope>
    <source>
        <strain evidence="6 7">Mn-1</strain>
    </source>
</reference>
<dbReference type="Gene3D" id="3.40.50.1580">
    <property type="entry name" value="Nucleoside phosphorylase domain"/>
    <property type="match status" value="1"/>
</dbReference>
<dbReference type="InterPro" id="IPR035994">
    <property type="entry name" value="Nucleoside_phosphorylase_sf"/>
</dbReference>
<comment type="pathway">
    <text evidence="4">Amino-acid biosynthesis; L-methionine biosynthesis via salvage pathway; S-methyl-5-thio-alpha-D-ribose 1-phosphate from S-methyl-5'-thioadenosine (phosphorylase route): step 1/1.</text>
</comment>
<keyword evidence="2 4" id="KW-0808">Transferase</keyword>
<feature type="binding site" evidence="4">
    <location>
        <begin position="70"/>
        <end position="71"/>
    </location>
    <ligand>
        <name>phosphate</name>
        <dbReference type="ChEBI" id="CHEBI:43474"/>
    </ligand>
</feature>
<dbReference type="Proteomes" id="UP000534783">
    <property type="component" value="Unassembled WGS sequence"/>
</dbReference>
<feature type="domain" description="Nucleoside phosphorylase" evidence="5">
    <location>
        <begin position="21"/>
        <end position="260"/>
    </location>
</feature>
<dbReference type="Pfam" id="PF01048">
    <property type="entry name" value="PNP_UDP_1"/>
    <property type="match status" value="1"/>
</dbReference>
<dbReference type="GO" id="GO:0017061">
    <property type="term" value="F:S-methyl-5-thioadenosine phosphorylase activity"/>
    <property type="evidence" value="ECO:0007669"/>
    <property type="project" value="UniProtKB-UniRule"/>
</dbReference>
<keyword evidence="3 4" id="KW-0660">Purine salvage</keyword>
<dbReference type="PANTHER" id="PTHR42679:SF2">
    <property type="entry name" value="S-METHYL-5'-THIOADENOSINE PHOSPHORYLASE"/>
    <property type="match status" value="1"/>
</dbReference>
<dbReference type="UniPathway" id="UPA00904">
    <property type="reaction ID" value="UER00873"/>
</dbReference>
<feature type="binding site" evidence="4">
    <location>
        <begin position="103"/>
        <end position="104"/>
    </location>
    <ligand>
        <name>phosphate</name>
        <dbReference type="ChEBI" id="CHEBI:43474"/>
    </ligand>
</feature>
<dbReference type="CDD" id="cd09010">
    <property type="entry name" value="MTAP_SsMTAPII_like_MTIP"/>
    <property type="match status" value="1"/>
</dbReference>
<gene>
    <name evidence="4 6" type="primary">mtnP</name>
    <name evidence="6" type="ORF">MNODULE_05070</name>
</gene>
<dbReference type="InterPro" id="IPR000845">
    <property type="entry name" value="Nucleoside_phosphorylase_d"/>
</dbReference>
<dbReference type="InterPro" id="IPR018099">
    <property type="entry name" value="Purine_phosphorylase-2_CS"/>
</dbReference>
<dbReference type="HAMAP" id="MF_01963">
    <property type="entry name" value="MTAP"/>
    <property type="match status" value="1"/>
</dbReference>
<feature type="site" description="Important for substrate specificity" evidence="4">
    <location>
        <position position="238"/>
    </location>
</feature>
<dbReference type="PROSITE" id="PS01240">
    <property type="entry name" value="PNP_MTAP_2"/>
    <property type="match status" value="1"/>
</dbReference>
<comment type="caution">
    <text evidence="6">The sequence shown here is derived from an EMBL/GenBank/DDBJ whole genome shotgun (WGS) entry which is preliminary data.</text>
</comment>
<dbReference type="GO" id="GO:0019509">
    <property type="term" value="P:L-methionine salvage from methylthioadenosine"/>
    <property type="evidence" value="ECO:0007669"/>
    <property type="project" value="UniProtKB-UniRule"/>
</dbReference>
<evidence type="ECO:0000256" key="3">
    <source>
        <dbReference type="ARBA" id="ARBA00022726"/>
    </source>
</evidence>
<feature type="binding site" evidence="4">
    <location>
        <begin position="225"/>
        <end position="227"/>
    </location>
    <ligand>
        <name>substrate</name>
    </ligand>
</feature>
<dbReference type="SUPFAM" id="SSF53167">
    <property type="entry name" value="Purine and uridine phosphorylases"/>
    <property type="match status" value="1"/>
</dbReference>
<name>A0A7X6DNE9_9BACT</name>
<dbReference type="EMBL" id="VTOW01000001">
    <property type="protein sequence ID" value="NKE70113.1"/>
    <property type="molecule type" value="Genomic_DNA"/>
</dbReference>
<dbReference type="PANTHER" id="PTHR42679">
    <property type="entry name" value="S-METHYL-5'-THIOADENOSINE PHOSPHORYLASE"/>
    <property type="match status" value="1"/>
</dbReference>
<dbReference type="NCBIfam" id="TIGR01694">
    <property type="entry name" value="MTAP"/>
    <property type="match status" value="1"/>
</dbReference>
<feature type="binding site" evidence="4">
    <location>
        <position position="201"/>
    </location>
    <ligand>
        <name>substrate</name>
    </ligand>
</feature>
<sequence>MAEKRGSKKRSVSRSKLPQARIGVIGGSGLYQMESLKEVREMAVSTPFGKPSGKFILGTLEGVPIAFLARHGQGHTLLPSEINYRANLFAMKKLGVERILSVSAVGSMKEAIAPGHIAIPSQFYDLTKGRKSTFFGQGIVAHVSLADPICSELAGIVAEASEAVGATIHRGGTYLCMEGPQFSTRAESEVHRGWGVDVIGMTNVTEAKLAREAEICYTTIALATDYDCWHVSEEPVTVEMVIKTLLENVALSKKIIQAAVVRMGEGRRCACAEALKHAIVTPASAIPKKTKADLKPIIGKYI</sequence>
<dbReference type="AlphaFoldDB" id="A0A7X6DNE9"/>
<feature type="site" description="Important for substrate specificity" evidence="4">
    <location>
        <position position="183"/>
    </location>
</feature>
<comment type="similarity">
    <text evidence="4">Belongs to the PNP/MTAP phosphorylase family. MTAP subfamily.</text>
</comment>
<feature type="binding site" evidence="4">
    <location>
        <position position="28"/>
    </location>
    <ligand>
        <name>phosphate</name>
        <dbReference type="ChEBI" id="CHEBI:43474"/>
    </ligand>
</feature>
<dbReference type="GO" id="GO:0006166">
    <property type="term" value="P:purine ribonucleoside salvage"/>
    <property type="evidence" value="ECO:0007669"/>
    <property type="project" value="UniProtKB-KW"/>
</dbReference>
<proteinExistence type="inferred from homology"/>
<evidence type="ECO:0000313" key="6">
    <source>
        <dbReference type="EMBL" id="NKE70113.1"/>
    </source>
</evidence>
<feature type="binding site" evidence="4">
    <location>
        <position position="202"/>
    </location>
    <ligand>
        <name>phosphate</name>
        <dbReference type="ChEBI" id="CHEBI:43474"/>
    </ligand>
</feature>
<keyword evidence="1 4" id="KW-0328">Glycosyltransferase</keyword>
<comment type="function">
    <text evidence="4">Catalyzes the reversible phosphorylation of S-methyl-5'-thioadenosine (MTA) to adenine and 5-methylthioribose-1-phosphate. Involved in the breakdown of MTA, a major by-product of polyamine biosynthesis. Responsible for the first step in the methionine salvage pathway after MTA has been generated from S-adenosylmethionine. Has broad substrate specificity with 6-aminopurine nucleosides as preferred substrates.</text>
</comment>
<dbReference type="FunFam" id="3.40.50.1580:FF:000012">
    <property type="entry name" value="Probable 6-oxopurine nucleoside phosphorylase"/>
    <property type="match status" value="1"/>
</dbReference>
<evidence type="ECO:0000256" key="2">
    <source>
        <dbReference type="ARBA" id="ARBA00022679"/>
    </source>
</evidence>
<dbReference type="GO" id="GO:0005829">
    <property type="term" value="C:cytosol"/>
    <property type="evidence" value="ECO:0007669"/>
    <property type="project" value="TreeGrafter"/>
</dbReference>
<comment type="subunit">
    <text evidence="4">Homohexamer. Dimer of a homotrimer.</text>
</comment>
<evidence type="ECO:0000256" key="1">
    <source>
        <dbReference type="ARBA" id="ARBA00022676"/>
    </source>
</evidence>
<comment type="catalytic activity">
    <reaction evidence="4">
        <text>S-methyl-5'-thioadenosine + phosphate = 5-(methylsulfanyl)-alpha-D-ribose 1-phosphate + adenine</text>
        <dbReference type="Rhea" id="RHEA:11852"/>
        <dbReference type="ChEBI" id="CHEBI:16708"/>
        <dbReference type="ChEBI" id="CHEBI:17509"/>
        <dbReference type="ChEBI" id="CHEBI:43474"/>
        <dbReference type="ChEBI" id="CHEBI:58533"/>
        <dbReference type="EC" id="2.4.2.28"/>
    </reaction>
</comment>
<evidence type="ECO:0000256" key="4">
    <source>
        <dbReference type="HAMAP-Rule" id="MF_01963"/>
    </source>
</evidence>